<keyword evidence="2" id="KW-1185">Reference proteome</keyword>
<name>A0A368H4G6_ANCCA</name>
<comment type="caution">
    <text evidence="1">The sequence shown here is derived from an EMBL/GenBank/DDBJ whole genome shotgun (WGS) entry which is preliminary data.</text>
</comment>
<dbReference type="EMBL" id="JOJR01000026">
    <property type="protein sequence ID" value="RCN50170.1"/>
    <property type="molecule type" value="Genomic_DNA"/>
</dbReference>
<proteinExistence type="predicted"/>
<reference evidence="1 2" key="1">
    <citation type="submission" date="2014-10" db="EMBL/GenBank/DDBJ databases">
        <title>Draft genome of the hookworm Ancylostoma caninum.</title>
        <authorList>
            <person name="Mitreva M."/>
        </authorList>
    </citation>
    <scope>NUCLEOTIDE SEQUENCE [LARGE SCALE GENOMIC DNA]</scope>
    <source>
        <strain evidence="1 2">Baltimore</strain>
    </source>
</reference>
<dbReference type="AlphaFoldDB" id="A0A368H4G6"/>
<evidence type="ECO:0000313" key="2">
    <source>
        <dbReference type="Proteomes" id="UP000252519"/>
    </source>
</evidence>
<gene>
    <name evidence="1" type="ORF">ANCCAN_03775</name>
</gene>
<organism evidence="1 2">
    <name type="scientific">Ancylostoma caninum</name>
    <name type="common">Dog hookworm</name>
    <dbReference type="NCBI Taxonomy" id="29170"/>
    <lineage>
        <taxon>Eukaryota</taxon>
        <taxon>Metazoa</taxon>
        <taxon>Ecdysozoa</taxon>
        <taxon>Nematoda</taxon>
        <taxon>Chromadorea</taxon>
        <taxon>Rhabditida</taxon>
        <taxon>Rhabditina</taxon>
        <taxon>Rhabditomorpha</taxon>
        <taxon>Strongyloidea</taxon>
        <taxon>Ancylostomatidae</taxon>
        <taxon>Ancylostomatinae</taxon>
        <taxon>Ancylostoma</taxon>
    </lineage>
</organism>
<sequence>MALIAKSIKDVRSGVVYITNRPSIQLPMGAYSSAEMSQLADGDSPDFAVIGLTNIAATHAHGHTLVMLFTSQELCWKDWISAS</sequence>
<protein>
    <submittedName>
        <fullName evidence="1">Uncharacterized protein</fullName>
    </submittedName>
</protein>
<evidence type="ECO:0000313" key="1">
    <source>
        <dbReference type="EMBL" id="RCN50170.1"/>
    </source>
</evidence>
<accession>A0A368H4G6</accession>
<dbReference type="Proteomes" id="UP000252519">
    <property type="component" value="Unassembled WGS sequence"/>
</dbReference>